<gene>
    <name evidence="1" type="ORF">K3G42_001482</name>
</gene>
<sequence>MATRGKTNSVSSMKVNNPSEAKTPGKNTDISQRLEQLFELTQRTNQEIKEIKKDISQIRKIETLIQQLTTKVKNNTDRITDVEDKVDNWQKLYEDQADQMALLELINPGNSAAHQLAGSENINNYSQMNNLL</sequence>
<proteinExistence type="predicted"/>
<dbReference type="EMBL" id="CM037623">
    <property type="protein sequence ID" value="KAH7987905.1"/>
    <property type="molecule type" value="Genomic_DNA"/>
</dbReference>
<reference evidence="1" key="1">
    <citation type="submission" date="2021-08" db="EMBL/GenBank/DDBJ databases">
        <title>The first chromosome-level gecko genome reveals the dynamic sex chromosomes of Neotropical dwarf geckos (Sphaerodactylidae: Sphaerodactylus).</title>
        <authorList>
            <person name="Pinto B.J."/>
            <person name="Keating S.E."/>
            <person name="Gamble T."/>
        </authorList>
    </citation>
    <scope>NUCLEOTIDE SEQUENCE</scope>
    <source>
        <strain evidence="1">TG3544</strain>
    </source>
</reference>
<evidence type="ECO:0000313" key="2">
    <source>
        <dbReference type="Proteomes" id="UP000827872"/>
    </source>
</evidence>
<dbReference type="Proteomes" id="UP000827872">
    <property type="component" value="Linkage Group LG10"/>
</dbReference>
<organism evidence="1 2">
    <name type="scientific">Sphaerodactylus townsendi</name>
    <dbReference type="NCBI Taxonomy" id="933632"/>
    <lineage>
        <taxon>Eukaryota</taxon>
        <taxon>Metazoa</taxon>
        <taxon>Chordata</taxon>
        <taxon>Craniata</taxon>
        <taxon>Vertebrata</taxon>
        <taxon>Euteleostomi</taxon>
        <taxon>Lepidosauria</taxon>
        <taxon>Squamata</taxon>
        <taxon>Bifurcata</taxon>
        <taxon>Gekkota</taxon>
        <taxon>Sphaerodactylidae</taxon>
        <taxon>Sphaerodactylus</taxon>
    </lineage>
</organism>
<comment type="caution">
    <text evidence="1">The sequence shown here is derived from an EMBL/GenBank/DDBJ whole genome shotgun (WGS) entry which is preliminary data.</text>
</comment>
<evidence type="ECO:0000313" key="1">
    <source>
        <dbReference type="EMBL" id="KAH7987905.1"/>
    </source>
</evidence>
<accession>A0ACB8E6X4</accession>
<protein>
    <submittedName>
        <fullName evidence="1">Uncharacterized protein</fullName>
    </submittedName>
</protein>
<name>A0ACB8E6X4_9SAUR</name>
<keyword evidence="2" id="KW-1185">Reference proteome</keyword>